<sequence>MYEPSRSRRNPRIVACSINPCASHTAAAISTQLLRPLPLRPLPIPGDYSVPHDVNDEITIAMWKSNLET</sequence>
<dbReference type="AlphaFoldDB" id="A0A0D9WTB7"/>
<proteinExistence type="predicted"/>
<evidence type="ECO:0000313" key="2">
    <source>
        <dbReference type="Proteomes" id="UP000032180"/>
    </source>
</evidence>
<keyword evidence="2" id="KW-1185">Reference proteome</keyword>
<name>A0A0D9WTB7_9ORYZ</name>
<dbReference type="Gramene" id="LPERR06G20770.1">
    <property type="protein sequence ID" value="LPERR06G20770.1"/>
    <property type="gene ID" value="LPERR06G20770"/>
</dbReference>
<organism evidence="1 2">
    <name type="scientific">Leersia perrieri</name>
    <dbReference type="NCBI Taxonomy" id="77586"/>
    <lineage>
        <taxon>Eukaryota</taxon>
        <taxon>Viridiplantae</taxon>
        <taxon>Streptophyta</taxon>
        <taxon>Embryophyta</taxon>
        <taxon>Tracheophyta</taxon>
        <taxon>Spermatophyta</taxon>
        <taxon>Magnoliopsida</taxon>
        <taxon>Liliopsida</taxon>
        <taxon>Poales</taxon>
        <taxon>Poaceae</taxon>
        <taxon>BOP clade</taxon>
        <taxon>Oryzoideae</taxon>
        <taxon>Oryzeae</taxon>
        <taxon>Oryzinae</taxon>
        <taxon>Leersia</taxon>
    </lineage>
</organism>
<reference evidence="1 2" key="1">
    <citation type="submission" date="2012-08" db="EMBL/GenBank/DDBJ databases">
        <title>Oryza genome evolution.</title>
        <authorList>
            <person name="Wing R.A."/>
        </authorList>
    </citation>
    <scope>NUCLEOTIDE SEQUENCE</scope>
</reference>
<dbReference type="EnsemblPlants" id="LPERR06G20770.1">
    <property type="protein sequence ID" value="LPERR06G20770.1"/>
    <property type="gene ID" value="LPERR06G20770"/>
</dbReference>
<reference evidence="1" key="3">
    <citation type="submission" date="2015-04" db="UniProtKB">
        <authorList>
            <consortium name="EnsemblPlants"/>
        </authorList>
    </citation>
    <scope>IDENTIFICATION</scope>
</reference>
<accession>A0A0D9WTB7</accession>
<evidence type="ECO:0000313" key="1">
    <source>
        <dbReference type="EnsemblPlants" id="LPERR06G20770.1"/>
    </source>
</evidence>
<dbReference type="HOGENOM" id="CLU_2779513_0_0_1"/>
<dbReference type="Proteomes" id="UP000032180">
    <property type="component" value="Chromosome 6"/>
</dbReference>
<reference evidence="2" key="2">
    <citation type="submission" date="2013-12" db="EMBL/GenBank/DDBJ databases">
        <authorList>
            <person name="Yu Y."/>
            <person name="Lee S."/>
            <person name="de Baynast K."/>
            <person name="Wissotski M."/>
            <person name="Liu L."/>
            <person name="Talag J."/>
            <person name="Goicoechea J."/>
            <person name="Angelova A."/>
            <person name="Jetty R."/>
            <person name="Kudrna D."/>
            <person name="Golser W."/>
            <person name="Rivera L."/>
            <person name="Zhang J."/>
            <person name="Wing R."/>
        </authorList>
    </citation>
    <scope>NUCLEOTIDE SEQUENCE</scope>
</reference>
<protein>
    <submittedName>
        <fullName evidence="1">Uncharacterized protein</fullName>
    </submittedName>
</protein>